<feature type="domain" description="FAD-binding PCMH-type" evidence="6">
    <location>
        <begin position="65"/>
        <end position="237"/>
    </location>
</feature>
<evidence type="ECO:0000259" key="6">
    <source>
        <dbReference type="PROSITE" id="PS51387"/>
    </source>
</evidence>
<dbReference type="STRING" id="158607.A0A2P5HTW8"/>
<sequence>MKSLSAFIAIWLFTQHDGATFPPSTASLSTRQTGLLDCLYNNSVPRTVSTSANWTEFVISYNIRLQYDPAVIIIPETTQQVSDSVVCASLNGINVQAKSGGHSYASTSSGGKDGSMVVDLQRFHDVTVDEATGIASVGAGARLGNMALTLNEKGRALAHGTCAGVGVGGHFTLGGYGYTSRAWGMALDQIVGLDVVKADGEFVHASAEENPDLYYVMRGAAPSFGIATTLYLQTQPAPAVTTYFGFSFPGAAPATSIDTAVSSFMHLQDMAQNASVTTRNLSFGITLGTHGFQVRGVYLGSASDFNDRISPELLRGLPQPSSPVAVQELDWRGNLELLNGGGLAVSTAEPYTARDNFFAKSVAVPEPGFSDAALRSYITYIANQGASPPAPVRWFAIINLDGGVDSQINARGSAFSAYGHRNLMWTVQNYGFVGAGNAFPESGIGFMNGLNGALTDVLDGEGAQYGAYINYADPTLGADQANRLYYGDELVSKLKGLKAALDPGNVFAHPQSIFPSD</sequence>
<gene>
    <name evidence="7" type="ORF">DHEL01_v207888</name>
</gene>
<dbReference type="InterPro" id="IPR036318">
    <property type="entry name" value="FAD-bd_PCMH-like_sf"/>
</dbReference>
<feature type="chain" id="PRO_5015188899" evidence="5">
    <location>
        <begin position="21"/>
        <end position="517"/>
    </location>
</feature>
<evidence type="ECO:0000256" key="3">
    <source>
        <dbReference type="ARBA" id="ARBA00022827"/>
    </source>
</evidence>
<keyword evidence="5" id="KW-0732">Signal</keyword>
<proteinExistence type="inferred from homology"/>
<evidence type="ECO:0000256" key="4">
    <source>
        <dbReference type="ARBA" id="ARBA00023002"/>
    </source>
</evidence>
<dbReference type="PROSITE" id="PS51387">
    <property type="entry name" value="FAD_PCMH"/>
    <property type="match status" value="1"/>
</dbReference>
<dbReference type="AlphaFoldDB" id="A0A2P5HTW8"/>
<comment type="similarity">
    <text evidence="1">Belongs to the oxygen-dependent FAD-linked oxidoreductase family.</text>
</comment>
<dbReference type="InterPro" id="IPR006094">
    <property type="entry name" value="Oxid_FAD_bind_N"/>
</dbReference>
<dbReference type="InterPro" id="IPR050416">
    <property type="entry name" value="FAD-linked_Oxidoreductase"/>
</dbReference>
<dbReference type="OrthoDB" id="407275at2759"/>
<dbReference type="GO" id="GO:0016491">
    <property type="term" value="F:oxidoreductase activity"/>
    <property type="evidence" value="ECO:0007669"/>
    <property type="project" value="UniProtKB-KW"/>
</dbReference>
<dbReference type="Gene3D" id="3.40.462.20">
    <property type="match status" value="1"/>
</dbReference>
<dbReference type="Pfam" id="PF01565">
    <property type="entry name" value="FAD_binding_4"/>
    <property type="match status" value="1"/>
</dbReference>
<dbReference type="SUPFAM" id="SSF56176">
    <property type="entry name" value="FAD-binding/transporter-associated domain-like"/>
    <property type="match status" value="1"/>
</dbReference>
<dbReference type="PANTHER" id="PTHR42973">
    <property type="entry name" value="BINDING OXIDOREDUCTASE, PUTATIVE (AFU_ORTHOLOGUE AFUA_1G17690)-RELATED"/>
    <property type="match status" value="1"/>
</dbReference>
<evidence type="ECO:0000256" key="2">
    <source>
        <dbReference type="ARBA" id="ARBA00022630"/>
    </source>
</evidence>
<dbReference type="Proteomes" id="UP000094444">
    <property type="component" value="Unassembled WGS sequence"/>
</dbReference>
<name>A0A2P5HTW8_DIAHE</name>
<feature type="signal peptide" evidence="5">
    <location>
        <begin position="1"/>
        <end position="20"/>
    </location>
</feature>
<dbReference type="PANTHER" id="PTHR42973:SF15">
    <property type="entry name" value="FAD-BINDING PCMH-TYPE DOMAIN-CONTAINING PROTEIN"/>
    <property type="match status" value="1"/>
</dbReference>
<dbReference type="InterPro" id="IPR012951">
    <property type="entry name" value="BBE"/>
</dbReference>
<comment type="caution">
    <text evidence="7">The sequence shown here is derived from an EMBL/GenBank/DDBJ whole genome shotgun (WGS) entry which is preliminary data.</text>
</comment>
<keyword evidence="4" id="KW-0560">Oxidoreductase</keyword>
<organism evidence="7 8">
    <name type="scientific">Diaporthe helianthi</name>
    <dbReference type="NCBI Taxonomy" id="158607"/>
    <lineage>
        <taxon>Eukaryota</taxon>
        <taxon>Fungi</taxon>
        <taxon>Dikarya</taxon>
        <taxon>Ascomycota</taxon>
        <taxon>Pezizomycotina</taxon>
        <taxon>Sordariomycetes</taxon>
        <taxon>Sordariomycetidae</taxon>
        <taxon>Diaporthales</taxon>
        <taxon>Diaporthaceae</taxon>
        <taxon>Diaporthe</taxon>
    </lineage>
</organism>
<dbReference type="InParanoid" id="A0A2P5HTW8"/>
<keyword evidence="8" id="KW-1185">Reference proteome</keyword>
<evidence type="ECO:0000256" key="5">
    <source>
        <dbReference type="SAM" id="SignalP"/>
    </source>
</evidence>
<accession>A0A2P5HTW8</accession>
<keyword evidence="2" id="KW-0285">Flavoprotein</keyword>
<keyword evidence="3" id="KW-0274">FAD</keyword>
<evidence type="ECO:0000313" key="7">
    <source>
        <dbReference type="EMBL" id="POS73719.1"/>
    </source>
</evidence>
<dbReference type="InterPro" id="IPR016169">
    <property type="entry name" value="FAD-bd_PCMH_sub2"/>
</dbReference>
<dbReference type="GO" id="GO:0071949">
    <property type="term" value="F:FAD binding"/>
    <property type="evidence" value="ECO:0007669"/>
    <property type="project" value="InterPro"/>
</dbReference>
<dbReference type="Pfam" id="PF08031">
    <property type="entry name" value="BBE"/>
    <property type="match status" value="1"/>
</dbReference>
<reference evidence="7" key="1">
    <citation type="submission" date="2017-09" db="EMBL/GenBank/DDBJ databases">
        <title>Polyketide synthases of a Diaporthe helianthi virulent isolate.</title>
        <authorList>
            <person name="Baroncelli R."/>
        </authorList>
    </citation>
    <scope>NUCLEOTIDE SEQUENCE [LARGE SCALE GENOMIC DNA]</scope>
    <source>
        <strain evidence="7">7/96</strain>
    </source>
</reference>
<dbReference type="Gene3D" id="3.30.465.10">
    <property type="match status" value="1"/>
</dbReference>
<evidence type="ECO:0000313" key="8">
    <source>
        <dbReference type="Proteomes" id="UP000094444"/>
    </source>
</evidence>
<evidence type="ECO:0000256" key="1">
    <source>
        <dbReference type="ARBA" id="ARBA00005466"/>
    </source>
</evidence>
<dbReference type="EMBL" id="MAVT02000746">
    <property type="protein sequence ID" value="POS73719.1"/>
    <property type="molecule type" value="Genomic_DNA"/>
</dbReference>
<protein>
    <submittedName>
        <fullName evidence="7">Glucooligosaccharide oxidase</fullName>
    </submittedName>
</protein>
<dbReference type="InterPro" id="IPR016166">
    <property type="entry name" value="FAD-bd_PCMH"/>
</dbReference>